<evidence type="ECO:0000256" key="1">
    <source>
        <dbReference type="SAM" id="Coils"/>
    </source>
</evidence>
<feature type="compositionally biased region" description="Polar residues" evidence="2">
    <location>
        <begin position="2229"/>
        <end position="2243"/>
    </location>
</feature>
<dbReference type="RefSeq" id="XP_012243152.1">
    <property type="nucleotide sequence ID" value="XM_012387729.1"/>
</dbReference>
<reference evidence="5" key="1">
    <citation type="submission" date="2025-08" db="UniProtKB">
        <authorList>
            <consortium name="RefSeq"/>
        </authorList>
    </citation>
    <scope>IDENTIFICATION</scope>
</reference>
<feature type="region of interest" description="Disordered" evidence="2">
    <location>
        <begin position="330"/>
        <end position="383"/>
    </location>
</feature>
<dbReference type="GeneID" id="105680983"/>
<feature type="compositionally biased region" description="Acidic residues" evidence="2">
    <location>
        <begin position="96"/>
        <end position="110"/>
    </location>
</feature>
<feature type="compositionally biased region" description="Basic and acidic residues" evidence="2">
    <location>
        <begin position="1842"/>
        <end position="1856"/>
    </location>
</feature>
<feature type="compositionally biased region" description="Basic and acidic residues" evidence="2">
    <location>
        <begin position="2123"/>
        <end position="2140"/>
    </location>
</feature>
<feature type="compositionally biased region" description="Basic and acidic residues" evidence="2">
    <location>
        <begin position="1105"/>
        <end position="1125"/>
    </location>
</feature>
<feature type="compositionally biased region" description="Basic and acidic residues" evidence="2">
    <location>
        <begin position="235"/>
        <end position="244"/>
    </location>
</feature>
<gene>
    <name evidence="5" type="primary">LOC105680983</name>
</gene>
<feature type="compositionally biased region" description="Polar residues" evidence="2">
    <location>
        <begin position="283"/>
        <end position="292"/>
    </location>
</feature>
<feature type="compositionally biased region" description="Low complexity" evidence="2">
    <location>
        <begin position="1817"/>
        <end position="1836"/>
    </location>
</feature>
<evidence type="ECO:0000256" key="3">
    <source>
        <dbReference type="SAM" id="SignalP"/>
    </source>
</evidence>
<evidence type="ECO:0000313" key="5">
    <source>
        <dbReference type="RefSeq" id="XP_012243152.1"/>
    </source>
</evidence>
<name>A0A6P3UX43_BOMIM</name>
<feature type="compositionally biased region" description="Polar residues" evidence="2">
    <location>
        <begin position="58"/>
        <end position="69"/>
    </location>
</feature>
<feature type="region of interest" description="Disordered" evidence="2">
    <location>
        <begin position="21"/>
        <end position="147"/>
    </location>
</feature>
<feature type="compositionally biased region" description="Low complexity" evidence="2">
    <location>
        <begin position="1875"/>
        <end position="1892"/>
    </location>
</feature>
<keyword evidence="1" id="KW-0175">Coiled coil</keyword>
<feature type="region of interest" description="Disordered" evidence="2">
    <location>
        <begin position="2112"/>
        <end position="2146"/>
    </location>
</feature>
<evidence type="ECO:0000256" key="2">
    <source>
        <dbReference type="SAM" id="MobiDB-lite"/>
    </source>
</evidence>
<feature type="compositionally biased region" description="Polar residues" evidence="2">
    <location>
        <begin position="2175"/>
        <end position="2198"/>
    </location>
</feature>
<feature type="compositionally biased region" description="Basic and acidic residues" evidence="2">
    <location>
        <begin position="2350"/>
        <end position="2371"/>
    </location>
</feature>
<feature type="compositionally biased region" description="Low complexity" evidence="2">
    <location>
        <begin position="2256"/>
        <end position="2274"/>
    </location>
</feature>
<feature type="region of interest" description="Disordered" evidence="2">
    <location>
        <begin position="1434"/>
        <end position="1453"/>
    </location>
</feature>
<sequence length="2462" mass="285152">MNQVLLMLLLVSVFGSQGKSVSDISHGSGKFTKGSPTNGIQPQPNISKEEFFFAESSTTEQISTTVSQEENQRESDQELSDTSVYNRVQNPTDNESSIDDSSSEEEEPDGPADHAIPYSEHEEPRNVPTKPKYTAPGEWAKPPKDKKVHLEFVPTKLYAQVRKTHTLRKLPRKKAIENAESEEEKENAARLRAVVKNTKVNTVYTEEGYEDSAYDHAGHIRDADFHEGYARKLHDHLDLKKKSEDDDYDDNHEKEENETKDKNYKKIKPEEFKEFDEDDSALPKTSATSKISDNVLVNPKLVAEKGIEKLQEDLEREAEEMEKGIEISKLEKVQTTTDMETSAGSRERDNYDRMKERRKKTDKKRRKLSSSENVENSTVASMDENIISTDRTTDTTSVIKDLENWSQNSSGLHKYQVNSKSSPNVDIIDFTRTEENPTTVSYGQLFWDYFKTRQDQLTTTEFPLISESTTLNQNLAQPPYIRNLNNFVPYSVYEEPTTIFPILEPEILGVQETTSGHSSVDSAYLKNNGHSSELLPVDSASMDELWQSINSDEQLKMEPPSFLESHSDKILMNDQEISLLNSQKILNSNEESNQNFDSSLFNPTLSSVSNRKPRYKITIRNKSKEPQKPLNLNIQSSNQESSTSSIINQQLTDMTTTKKPVSMNENYMKVLMHVKNEKNLKNVQHQHPNSLYRNPQHPNSLQPNNLFLSNTENNLQDLTILRPPLPQKTPDYYYYNVVPRSKPEIDTTLSDWSSIPVSQQRRQVYKNPRTYRIYFDLPQMQRHPLNRKRNTKSASDLIRGAPPPQKDLIWHNEPIDYVNRGGNGSKQGRNVLRPFRQASNLDGVRGIRAKRRKRRFVGVDDESDIVKGSIVNNGTSNRGEIERAAKNPSIERNCSQKVTRDLEVGLVLDTSQAKQFEEKKSRHCGKDWGEESRVVERESIDVNGYNGRNGCIKSNLRAPRYDDGKKEEGNVIYLVRKGRDVEKKDFKARDELKEREELLDETSKVSGRKKRELNLIDLVRKRKDVKKDDSNMVKELKQRIELLNKTFQVTDGQKEEKVIDSVEEKKDVHEEVSKVKDELKVHAKLLDEAPTITEDVINQEINSRFNEETNESKEDNDKEINKGKDDENEEHIDVDVEVPEFDYVEELTEEDHADESTATTEATINIEKYPFYNNEKMPTPSALKYAVDPKRLPTKTYGAMDFYNSRDAYMQCDEVEPNLKVLPEKEEPVGNKDPEGNLPRLKGLGDKLDCFKAKYFDEDPFDNPLFLEKQVEDPVPPAEINGKQFVSRIMMFPKEEDDHVIQKSSRRPENYRQLRKHISNPIIAQKTRRIRYKIYPRTTPRTRRRPESYRVQSSRTKYTKNSKRPQKIERRPVTSASEISSIKLSDSIPYQSQVYEDVMGTIKNLANSYQVRETTTIPASDEITLMDDTVDDVKTNSSTNSTSYRKREKEKNSVSIDIMDRPSDMRINIKGPMPKYQNRYRQSVYKRIRVPQKSRLRVQPVQKPVIGIRTVKRRRKVRIYKRDLKDDLNSSRERKLLVASIELGSQSAEKKEDKIGNRFLKWKENDYQLRNLENSTIEDDKDSSTQENSMTSTKLPKTIDTKKKSKILNSVTINSSNNKDDHEEEESQKVVYTIKDRIRYSKPKGDLWNVGKFVNKTMVEEDKRRSEPRYNYIRRKNPSNQTLTTTESSLLDLTNKINWTETVTTTDKVNELDSQEIVKENRNVEYMSNNTKDDYQNKSENFTNFKYDLINQSNEADVNKTGSGYAVYESVNEGEVTTTTQKPQLSTSTEFFNLESFLDTDPPKYGELSNEDFEKSFSLNTTNSSNENNKTSDSTNFNETQKGNEHEKEKDEDISKPFHQSYFSNEESSEKAQTETKVQSSTESSEESSVASKESESEEDRTSFSYTSRPSSPAENYEDEKYSQLGPRINKPAFYHPPFFNYKRFHPKENSEETQESNEEKEEYVFPWYKDKEDRRKRRRSRYRDKMNYEYEYPWEKRERLARENRKREAEKRKGLLRKFNDEEEEAEEASATKYRTNTYPRGRYRFWGRIDSDTSEDRTSDNIESSSEYRPIMRYSSRYNSRNIKLPLDKQLMNIKSRNIEEISRSIKKTLEDNSEEMGTLEETKNDSSQEKKLEEKESVTSYKSRGISRGMIVPEDVTLVPSRKTRNREKSIDNSSMDTLFESRNSSELVKNTLDNSEPRITVVESPREIENSTKQTSKKRRRPSKNAISTMETVTKSATEANRARRRQKPSPTTVATVESTSLVATTTSASKIARRRNQKSKDSKKNYISNVLNKSVNEASNETDTSSKTGTAEQHSRSRKKNQTNELVNESAKNDRNQELSVKGSIKQEHLEKVNDGREKNQGNETMEERLVDVNQNKEAEESKRIFLPVKSDERFDFKDARIETLSDFDKTHNDYEIGSILKTDANFIPQNRALQLTEQSSREIISTVSWISENYDF</sequence>
<protein>
    <submittedName>
        <fullName evidence="5">Uncharacterized protein LOC105680983</fullName>
    </submittedName>
</protein>
<feature type="compositionally biased region" description="Polar residues" evidence="2">
    <location>
        <begin position="370"/>
        <end position="380"/>
    </location>
</feature>
<feature type="compositionally biased region" description="Polar residues" evidence="2">
    <location>
        <begin position="34"/>
        <end position="46"/>
    </location>
</feature>
<feature type="region of interest" description="Disordered" evidence="2">
    <location>
        <begin position="2165"/>
        <end position="2371"/>
    </location>
</feature>
<feature type="compositionally biased region" description="Basic residues" evidence="2">
    <location>
        <begin position="356"/>
        <end position="368"/>
    </location>
</feature>
<feature type="region of interest" description="Disordered" evidence="2">
    <location>
        <begin position="1817"/>
        <end position="1966"/>
    </location>
</feature>
<feature type="region of interest" description="Disordered" evidence="2">
    <location>
        <begin position="1573"/>
        <end position="1598"/>
    </location>
</feature>
<accession>A0A6P3UX43</accession>
<feature type="compositionally biased region" description="Basic and acidic residues" evidence="2">
    <location>
        <begin position="345"/>
        <end position="355"/>
    </location>
</feature>
<feature type="compositionally biased region" description="Basic and acidic residues" evidence="2">
    <location>
        <begin position="251"/>
        <end position="272"/>
    </location>
</feature>
<feature type="region of interest" description="Disordered" evidence="2">
    <location>
        <begin position="1338"/>
        <end position="1374"/>
    </location>
</feature>
<feature type="compositionally biased region" description="Acidic residues" evidence="2">
    <location>
        <begin position="1952"/>
        <end position="1962"/>
    </location>
</feature>
<evidence type="ECO:0000313" key="4">
    <source>
        <dbReference type="Proteomes" id="UP000515180"/>
    </source>
</evidence>
<keyword evidence="3" id="KW-0732">Signal</keyword>
<feature type="region of interest" description="Disordered" evidence="2">
    <location>
        <begin position="1101"/>
        <end position="1130"/>
    </location>
</feature>
<feature type="compositionally biased region" description="Polar residues" evidence="2">
    <location>
        <begin position="2290"/>
        <end position="2317"/>
    </location>
</feature>
<feature type="compositionally biased region" description="Polar residues" evidence="2">
    <location>
        <begin position="1903"/>
        <end position="1914"/>
    </location>
</feature>
<feature type="coiled-coil region" evidence="1">
    <location>
        <begin position="2006"/>
        <end position="2033"/>
    </location>
</feature>
<feature type="region of interest" description="Disordered" evidence="2">
    <location>
        <begin position="235"/>
        <end position="302"/>
    </location>
</feature>
<feature type="signal peptide" evidence="3">
    <location>
        <begin position="1"/>
        <end position="18"/>
    </location>
</feature>
<proteinExistence type="predicted"/>
<organism evidence="4 5">
    <name type="scientific">Bombus impatiens</name>
    <name type="common">Bumblebee</name>
    <dbReference type="NCBI Taxonomy" id="132113"/>
    <lineage>
        <taxon>Eukaryota</taxon>
        <taxon>Metazoa</taxon>
        <taxon>Ecdysozoa</taxon>
        <taxon>Arthropoda</taxon>
        <taxon>Hexapoda</taxon>
        <taxon>Insecta</taxon>
        <taxon>Pterygota</taxon>
        <taxon>Neoptera</taxon>
        <taxon>Endopterygota</taxon>
        <taxon>Hymenoptera</taxon>
        <taxon>Apocrita</taxon>
        <taxon>Aculeata</taxon>
        <taxon>Apoidea</taxon>
        <taxon>Anthophila</taxon>
        <taxon>Apidae</taxon>
        <taxon>Bombus</taxon>
        <taxon>Pyrobombus</taxon>
    </lineage>
</organism>
<dbReference type="OMA" id="EYPWERR"/>
<dbReference type="OrthoDB" id="6631487at2759"/>
<dbReference type="KEGG" id="bim:105680983"/>
<feature type="compositionally biased region" description="Polar residues" evidence="2">
    <location>
        <begin position="333"/>
        <end position="344"/>
    </location>
</feature>
<keyword evidence="4" id="KW-1185">Reference proteome</keyword>
<dbReference type="Proteomes" id="UP000515180">
    <property type="component" value="Unplaced"/>
</dbReference>
<feature type="compositionally biased region" description="Polar residues" evidence="2">
    <location>
        <begin position="1585"/>
        <end position="1595"/>
    </location>
</feature>
<feature type="compositionally biased region" description="Polar residues" evidence="2">
    <location>
        <begin position="80"/>
        <end position="94"/>
    </location>
</feature>
<feature type="chain" id="PRO_5028439933" evidence="3">
    <location>
        <begin position="19"/>
        <end position="2462"/>
    </location>
</feature>